<evidence type="ECO:0000256" key="1">
    <source>
        <dbReference type="ARBA" id="ARBA00004651"/>
    </source>
</evidence>
<dbReference type="InterPro" id="IPR002751">
    <property type="entry name" value="CbiM/NikMN"/>
</dbReference>
<comment type="caution">
    <text evidence="8">The sequence shown here is derived from an EMBL/GenBank/DDBJ whole genome shotgun (WGS) entry which is preliminary data.</text>
</comment>
<feature type="transmembrane region" description="Helical" evidence="7">
    <location>
        <begin position="180"/>
        <end position="205"/>
    </location>
</feature>
<dbReference type="RefSeq" id="WP_124936618.1">
    <property type="nucleotide sequence ID" value="NZ_RJVQ01000003.1"/>
</dbReference>
<dbReference type="Gene3D" id="1.10.1760.20">
    <property type="match status" value="1"/>
</dbReference>
<name>A0A3N9TFV9_9VIBR</name>
<feature type="transmembrane region" description="Helical" evidence="7">
    <location>
        <begin position="40"/>
        <end position="61"/>
    </location>
</feature>
<comment type="subcellular location">
    <subcellularLocation>
        <location evidence="1">Cell membrane</location>
        <topology evidence="1">Multi-pass membrane protein</topology>
    </subcellularLocation>
</comment>
<keyword evidence="3" id="KW-1003">Cell membrane</keyword>
<dbReference type="OrthoDB" id="4710659at2"/>
<dbReference type="GO" id="GO:0000041">
    <property type="term" value="P:transition metal ion transport"/>
    <property type="evidence" value="ECO:0007669"/>
    <property type="project" value="InterPro"/>
</dbReference>
<protein>
    <submittedName>
        <fullName evidence="8">Cobalt transporter</fullName>
    </submittedName>
</protein>
<keyword evidence="5 7" id="KW-1133">Transmembrane helix</keyword>
<accession>A0A3N9TFV9</accession>
<evidence type="ECO:0000313" key="9">
    <source>
        <dbReference type="Proteomes" id="UP000281112"/>
    </source>
</evidence>
<dbReference type="Proteomes" id="UP000281112">
    <property type="component" value="Unassembled WGS sequence"/>
</dbReference>
<evidence type="ECO:0000256" key="7">
    <source>
        <dbReference type="SAM" id="Phobius"/>
    </source>
</evidence>
<keyword evidence="6 7" id="KW-0472">Membrane</keyword>
<organism evidence="8 9">
    <name type="scientific">Vibrio viridaestus</name>
    <dbReference type="NCBI Taxonomy" id="2487322"/>
    <lineage>
        <taxon>Bacteria</taxon>
        <taxon>Pseudomonadati</taxon>
        <taxon>Pseudomonadota</taxon>
        <taxon>Gammaproteobacteria</taxon>
        <taxon>Vibrionales</taxon>
        <taxon>Vibrionaceae</taxon>
        <taxon>Vibrio</taxon>
    </lineage>
</organism>
<feature type="transmembrane region" description="Helical" evidence="7">
    <location>
        <begin position="73"/>
        <end position="99"/>
    </location>
</feature>
<dbReference type="GO" id="GO:0005886">
    <property type="term" value="C:plasma membrane"/>
    <property type="evidence" value="ECO:0007669"/>
    <property type="project" value="UniProtKB-SubCell"/>
</dbReference>
<evidence type="ECO:0000256" key="5">
    <source>
        <dbReference type="ARBA" id="ARBA00022989"/>
    </source>
</evidence>
<gene>
    <name evidence="8" type="ORF">EES38_07780</name>
</gene>
<sequence length="225" mass="24624">MHIEPGIVSPDKIILSYATAAFAIGYLTKQVRSDINKSGSFSFILKSVISTLLVLSFFQLLPHQPIGVSEVHLILGSSLFLIFGSAAAGTGLTLGLLTQGLVFAPFDLPQFGMNVTTLLVPLFAMSVFANRMVDESIAYVDIKYSQALRLSVVYQGGIVIWVAFWAIYGQGFSTQNIHDIALFGGAYMSVIFVEPVIDIVVLAIAKRLHKHTPEHLVDYRLYNVV</sequence>
<feature type="transmembrane region" description="Helical" evidence="7">
    <location>
        <begin position="12"/>
        <end position="28"/>
    </location>
</feature>
<evidence type="ECO:0000256" key="3">
    <source>
        <dbReference type="ARBA" id="ARBA00022475"/>
    </source>
</evidence>
<evidence type="ECO:0000256" key="6">
    <source>
        <dbReference type="ARBA" id="ARBA00023136"/>
    </source>
</evidence>
<feature type="transmembrane region" description="Helical" evidence="7">
    <location>
        <begin position="150"/>
        <end position="168"/>
    </location>
</feature>
<reference evidence="8 9" key="1">
    <citation type="submission" date="2018-11" db="EMBL/GenBank/DDBJ databases">
        <title>Vibrio LJC006 sp. nov., isolated from seawater during the bloom of the enteromorpha.</title>
        <authorList>
            <person name="Liang J."/>
        </authorList>
    </citation>
    <scope>NUCLEOTIDE SEQUENCE [LARGE SCALE GENOMIC DNA]</scope>
    <source>
        <strain evidence="8 9">LJC006</strain>
    </source>
</reference>
<feature type="transmembrane region" description="Helical" evidence="7">
    <location>
        <begin position="111"/>
        <end position="129"/>
    </location>
</feature>
<dbReference type="AlphaFoldDB" id="A0A3N9TFV9"/>
<dbReference type="Pfam" id="PF01891">
    <property type="entry name" value="CbiM"/>
    <property type="match status" value="1"/>
</dbReference>
<keyword evidence="2" id="KW-0813">Transport</keyword>
<keyword evidence="4 7" id="KW-0812">Transmembrane</keyword>
<keyword evidence="9" id="KW-1185">Reference proteome</keyword>
<evidence type="ECO:0000313" key="8">
    <source>
        <dbReference type="EMBL" id="RQW63147.1"/>
    </source>
</evidence>
<dbReference type="EMBL" id="RJVQ01000003">
    <property type="protein sequence ID" value="RQW63147.1"/>
    <property type="molecule type" value="Genomic_DNA"/>
</dbReference>
<evidence type="ECO:0000256" key="2">
    <source>
        <dbReference type="ARBA" id="ARBA00022448"/>
    </source>
</evidence>
<evidence type="ECO:0000256" key="4">
    <source>
        <dbReference type="ARBA" id="ARBA00022692"/>
    </source>
</evidence>
<proteinExistence type="predicted"/>